<dbReference type="Proteomes" id="UP000295543">
    <property type="component" value="Unassembled WGS sequence"/>
</dbReference>
<name>A0A4R5UCR6_9GAMM</name>
<keyword evidence="3" id="KW-1185">Reference proteome</keyword>
<sequence>MKQRLICGVVLLGMLGASGAALAARHHYDVIGESYGRSVEEAIDNAWRDADEQCYRNWGRSDQDITVLETGVDPSTGYFTARVSLGCTVDD</sequence>
<reference evidence="2 3" key="1">
    <citation type="submission" date="2019-03" db="EMBL/GenBank/DDBJ databases">
        <title>Luteimonas zhaokaii sp.nov., isolated from the rectal contents of Plateau pika in Yushu, Qinghai Province, China.</title>
        <authorList>
            <person name="Zhang G."/>
        </authorList>
    </citation>
    <scope>NUCLEOTIDE SEQUENCE [LARGE SCALE GENOMIC DNA]</scope>
    <source>
        <strain evidence="2 3">THG-MD21</strain>
    </source>
</reference>
<keyword evidence="1" id="KW-0732">Signal</keyword>
<dbReference type="EMBL" id="SMTG01000002">
    <property type="protein sequence ID" value="TDK33059.1"/>
    <property type="molecule type" value="Genomic_DNA"/>
</dbReference>
<feature type="chain" id="PRO_5020525682" evidence="1">
    <location>
        <begin position="24"/>
        <end position="91"/>
    </location>
</feature>
<evidence type="ECO:0000256" key="1">
    <source>
        <dbReference type="SAM" id="SignalP"/>
    </source>
</evidence>
<evidence type="ECO:0000313" key="2">
    <source>
        <dbReference type="EMBL" id="TDK33059.1"/>
    </source>
</evidence>
<dbReference type="OrthoDB" id="6026234at2"/>
<dbReference type="RefSeq" id="WP_055247882.1">
    <property type="nucleotide sequence ID" value="NZ_SMTG01000002.1"/>
</dbReference>
<gene>
    <name evidence="2" type="ORF">E2F49_03145</name>
</gene>
<accession>A0A4R5UCR6</accession>
<dbReference type="AlphaFoldDB" id="A0A4R5UCR6"/>
<feature type="signal peptide" evidence="1">
    <location>
        <begin position="1"/>
        <end position="23"/>
    </location>
</feature>
<comment type="caution">
    <text evidence="2">The sequence shown here is derived from an EMBL/GenBank/DDBJ whole genome shotgun (WGS) entry which is preliminary data.</text>
</comment>
<organism evidence="2 3">
    <name type="scientific">Luteimonas terrae</name>
    <dbReference type="NCBI Taxonomy" id="1530191"/>
    <lineage>
        <taxon>Bacteria</taxon>
        <taxon>Pseudomonadati</taxon>
        <taxon>Pseudomonadota</taxon>
        <taxon>Gammaproteobacteria</taxon>
        <taxon>Lysobacterales</taxon>
        <taxon>Lysobacteraceae</taxon>
        <taxon>Luteimonas</taxon>
    </lineage>
</organism>
<evidence type="ECO:0000313" key="3">
    <source>
        <dbReference type="Proteomes" id="UP000295543"/>
    </source>
</evidence>
<protein>
    <submittedName>
        <fullName evidence="2">Uncharacterized protein</fullName>
    </submittedName>
</protein>
<proteinExistence type="predicted"/>